<dbReference type="AlphaFoldDB" id="A0A8S1NPG1"/>
<proteinExistence type="predicted"/>
<organism evidence="1 2">
    <name type="scientific">Paramecium sonneborni</name>
    <dbReference type="NCBI Taxonomy" id="65129"/>
    <lineage>
        <taxon>Eukaryota</taxon>
        <taxon>Sar</taxon>
        <taxon>Alveolata</taxon>
        <taxon>Ciliophora</taxon>
        <taxon>Intramacronucleata</taxon>
        <taxon>Oligohymenophorea</taxon>
        <taxon>Peniculida</taxon>
        <taxon>Parameciidae</taxon>
        <taxon>Paramecium</taxon>
    </lineage>
</organism>
<dbReference type="Proteomes" id="UP000692954">
    <property type="component" value="Unassembled WGS sequence"/>
</dbReference>
<dbReference type="EMBL" id="CAJJDN010000057">
    <property type="protein sequence ID" value="CAD8090985.1"/>
    <property type="molecule type" value="Genomic_DNA"/>
</dbReference>
<gene>
    <name evidence="1" type="ORF">PSON_ATCC_30995.1.T0570024</name>
</gene>
<reference evidence="1" key="1">
    <citation type="submission" date="2021-01" db="EMBL/GenBank/DDBJ databases">
        <authorList>
            <consortium name="Genoscope - CEA"/>
            <person name="William W."/>
        </authorList>
    </citation>
    <scope>NUCLEOTIDE SEQUENCE</scope>
</reference>
<evidence type="ECO:0000313" key="2">
    <source>
        <dbReference type="Proteomes" id="UP000692954"/>
    </source>
</evidence>
<protein>
    <submittedName>
        <fullName evidence="1">Uncharacterized protein</fullName>
    </submittedName>
</protein>
<keyword evidence="2" id="KW-1185">Reference proteome</keyword>
<comment type="caution">
    <text evidence="1">The sequence shown here is derived from an EMBL/GenBank/DDBJ whole genome shotgun (WGS) entry which is preliminary data.</text>
</comment>
<evidence type="ECO:0000313" key="1">
    <source>
        <dbReference type="EMBL" id="CAD8090985.1"/>
    </source>
</evidence>
<sequence>MKYLIYILKSVLNLIIILKFLKEIPLQESNQKKYNPLFIQVPFIIKDSFIYITINKISKIYNSLINIIDSPQYSKR</sequence>
<accession>A0A8S1NPG1</accession>
<name>A0A8S1NPG1_9CILI</name>